<evidence type="ECO:0000313" key="3">
    <source>
        <dbReference type="EMBL" id="KTB38347.1"/>
    </source>
</evidence>
<keyword evidence="2" id="KW-0732">Signal</keyword>
<gene>
    <name evidence="3" type="ORF">WG66_9044</name>
</gene>
<proteinExistence type="predicted"/>
<name>A0A0W0FPP1_MONRR</name>
<dbReference type="EMBL" id="LATX01001768">
    <property type="protein sequence ID" value="KTB38347.1"/>
    <property type="molecule type" value="Genomic_DNA"/>
</dbReference>
<protein>
    <recommendedName>
        <fullName evidence="5">C2H2-type domain-containing protein</fullName>
    </recommendedName>
</protein>
<evidence type="ECO:0000256" key="2">
    <source>
        <dbReference type="SAM" id="SignalP"/>
    </source>
</evidence>
<comment type="caution">
    <text evidence="3">The sequence shown here is derived from an EMBL/GenBank/DDBJ whole genome shotgun (WGS) entry which is preliminary data.</text>
</comment>
<feature type="region of interest" description="Disordered" evidence="1">
    <location>
        <begin position="46"/>
        <end position="69"/>
    </location>
</feature>
<accession>A0A0W0FPP1</accession>
<feature type="chain" id="PRO_5006902003" description="C2H2-type domain-containing protein" evidence="2">
    <location>
        <begin position="32"/>
        <end position="209"/>
    </location>
</feature>
<evidence type="ECO:0000256" key="1">
    <source>
        <dbReference type="SAM" id="MobiDB-lite"/>
    </source>
</evidence>
<dbReference type="AlphaFoldDB" id="A0A0W0FPP1"/>
<organism evidence="3 4">
    <name type="scientific">Moniliophthora roreri</name>
    <name type="common">Frosty pod rot fungus</name>
    <name type="synonym">Monilia roreri</name>
    <dbReference type="NCBI Taxonomy" id="221103"/>
    <lineage>
        <taxon>Eukaryota</taxon>
        <taxon>Fungi</taxon>
        <taxon>Dikarya</taxon>
        <taxon>Basidiomycota</taxon>
        <taxon>Agaricomycotina</taxon>
        <taxon>Agaricomycetes</taxon>
        <taxon>Agaricomycetidae</taxon>
        <taxon>Agaricales</taxon>
        <taxon>Marasmiineae</taxon>
        <taxon>Marasmiaceae</taxon>
        <taxon>Moniliophthora</taxon>
    </lineage>
</organism>
<dbReference type="Proteomes" id="UP000054988">
    <property type="component" value="Unassembled WGS sequence"/>
</dbReference>
<feature type="signal peptide" evidence="2">
    <location>
        <begin position="1"/>
        <end position="31"/>
    </location>
</feature>
<sequence length="209" mass="23428">MPSRPFNAPIQVYSQLAYLVILTLTLDDIECEEGFRQPRQLLQHSRRYHSNSPVKPSADPFVPTTSSPPMCPDNLPSYMVVARQISPYSISRERHDAIGPVILKNMMPPTNASWKRNKTLLSPSKRTGVQPSDAILEDEYDFVAYRPSPSYRPSTAAKIRTLGDLQSARVSELAQKGLTLWGMASLNELIDEKPPEVKETPASEIIHVQ</sequence>
<evidence type="ECO:0008006" key="5">
    <source>
        <dbReference type="Google" id="ProtNLM"/>
    </source>
</evidence>
<reference evidence="3 4" key="1">
    <citation type="submission" date="2015-12" db="EMBL/GenBank/DDBJ databases">
        <title>Draft genome sequence of Moniliophthora roreri, the causal agent of frosty pod rot of cacao.</title>
        <authorList>
            <person name="Aime M.C."/>
            <person name="Diaz-Valderrama J.R."/>
            <person name="Kijpornyongpan T."/>
            <person name="Phillips-Mora W."/>
        </authorList>
    </citation>
    <scope>NUCLEOTIDE SEQUENCE [LARGE SCALE GENOMIC DNA]</scope>
    <source>
        <strain evidence="3 4">MCA 2952</strain>
    </source>
</reference>
<evidence type="ECO:0000313" key="4">
    <source>
        <dbReference type="Proteomes" id="UP000054988"/>
    </source>
</evidence>